<feature type="compositionally biased region" description="Polar residues" evidence="1">
    <location>
        <begin position="130"/>
        <end position="152"/>
    </location>
</feature>
<keyword evidence="5" id="KW-1185">Reference proteome</keyword>
<evidence type="ECO:0008006" key="6">
    <source>
        <dbReference type="Google" id="ProtNLM"/>
    </source>
</evidence>
<feature type="compositionally biased region" description="Polar residues" evidence="1">
    <location>
        <begin position="356"/>
        <end position="366"/>
    </location>
</feature>
<evidence type="ECO:0000313" key="4">
    <source>
        <dbReference type="Ensembl" id="ENSNFUP00015051494.1"/>
    </source>
</evidence>
<dbReference type="AlphaFoldDB" id="A0A8C6VZL2"/>
<evidence type="ECO:0000256" key="3">
    <source>
        <dbReference type="SAM" id="SignalP"/>
    </source>
</evidence>
<keyword evidence="2" id="KW-1133">Transmembrane helix</keyword>
<feature type="region of interest" description="Disordered" evidence="1">
    <location>
        <begin position="316"/>
        <end position="391"/>
    </location>
</feature>
<sequence length="434" mass="46743">MTSLVFTWLLLLTACSAVTPGLHNNLTNVTSGEEVENMFVIKQVATNRTSVSKQLSEIPGVTVTPPTTEDVHPIENKTRSTPSLQTNTSTTISVSGEKTAASVNSEWMDFTSSTERSTFKVTKSISAAQTRFSQARDQTALSTELPQNHTTKTQSASQFTRSTSQSTSTTPSTTLISTATTSINTEKSTSIRIRPVTGGDAATSPGSHKTTAAGLLVHNNKAKKKQGKATNQTNHGKVVAGVIGAAIFLMMLGFLLIYIKKQSVQKQQTTTTDWAGPSPFLEGGLDNDKVTLRSSNQISLSSFLPKRLSKRLSLLPETDQELQDMTPGTTFGGKHQGGTSGESVAEQKKNGVDGSFPNNCLNNSEAGSFRQDHSTNPLNPSGQTKGKSQRRPCAVLDKLEHFPPDPSAAHSFCFLSSFFRGREYKNRILTNLPL</sequence>
<name>A0A8C6VZL2_NOTFU</name>
<feature type="transmembrane region" description="Helical" evidence="2">
    <location>
        <begin position="238"/>
        <end position="259"/>
    </location>
</feature>
<keyword evidence="2" id="KW-0472">Membrane</keyword>
<evidence type="ECO:0000256" key="1">
    <source>
        <dbReference type="SAM" id="MobiDB-lite"/>
    </source>
</evidence>
<feature type="compositionally biased region" description="Low complexity" evidence="1">
    <location>
        <begin position="153"/>
        <end position="185"/>
    </location>
</feature>
<feature type="region of interest" description="Disordered" evidence="1">
    <location>
        <begin position="64"/>
        <end position="97"/>
    </location>
</feature>
<organism evidence="4 5">
    <name type="scientific">Nothobranchius furzeri</name>
    <name type="common">Turquoise killifish</name>
    <dbReference type="NCBI Taxonomy" id="105023"/>
    <lineage>
        <taxon>Eukaryota</taxon>
        <taxon>Metazoa</taxon>
        <taxon>Chordata</taxon>
        <taxon>Craniata</taxon>
        <taxon>Vertebrata</taxon>
        <taxon>Euteleostomi</taxon>
        <taxon>Actinopterygii</taxon>
        <taxon>Neopterygii</taxon>
        <taxon>Teleostei</taxon>
        <taxon>Neoteleostei</taxon>
        <taxon>Acanthomorphata</taxon>
        <taxon>Ovalentaria</taxon>
        <taxon>Atherinomorphae</taxon>
        <taxon>Cyprinodontiformes</taxon>
        <taxon>Nothobranchiidae</taxon>
        <taxon>Nothobranchius</taxon>
    </lineage>
</organism>
<feature type="compositionally biased region" description="Basic and acidic residues" evidence="1">
    <location>
        <begin position="69"/>
        <end position="78"/>
    </location>
</feature>
<evidence type="ECO:0000256" key="2">
    <source>
        <dbReference type="SAM" id="Phobius"/>
    </source>
</evidence>
<dbReference type="Proteomes" id="UP000694548">
    <property type="component" value="Chromosome sgr12"/>
</dbReference>
<proteinExistence type="predicted"/>
<protein>
    <recommendedName>
        <fullName evidence="6">Mucin 12, cell surface associated</fullName>
    </recommendedName>
</protein>
<dbReference type="Ensembl" id="ENSNFUT00015053703.1">
    <property type="protein sequence ID" value="ENSNFUP00015051494.1"/>
    <property type="gene ID" value="ENSNFUG00015024109.1"/>
</dbReference>
<reference evidence="4" key="2">
    <citation type="submission" date="2025-08" db="UniProtKB">
        <authorList>
            <consortium name="Ensembl"/>
        </authorList>
    </citation>
    <scope>IDENTIFICATION</scope>
</reference>
<reference evidence="4" key="3">
    <citation type="submission" date="2025-09" db="UniProtKB">
        <authorList>
            <consortium name="Ensembl"/>
        </authorList>
    </citation>
    <scope>IDENTIFICATION</scope>
</reference>
<feature type="compositionally biased region" description="Polar residues" evidence="1">
    <location>
        <begin position="374"/>
        <end position="386"/>
    </location>
</feature>
<evidence type="ECO:0000313" key="5">
    <source>
        <dbReference type="Proteomes" id="UP000694548"/>
    </source>
</evidence>
<feature type="compositionally biased region" description="Polar residues" evidence="1">
    <location>
        <begin position="79"/>
        <end position="97"/>
    </location>
</feature>
<keyword evidence="3" id="KW-0732">Signal</keyword>
<dbReference type="GeneTree" id="ENSGT00740000117046"/>
<accession>A0A8C6VZL2</accession>
<keyword evidence="2" id="KW-0812">Transmembrane</keyword>
<reference evidence="4" key="1">
    <citation type="submission" date="2014-08" db="EMBL/GenBank/DDBJ databases">
        <authorList>
            <person name="Senf B."/>
            <person name="Petzold A."/>
            <person name="Downie B.R."/>
            <person name="Koch P."/>
            <person name="Platzer M."/>
        </authorList>
    </citation>
    <scope>NUCLEOTIDE SEQUENCE [LARGE SCALE GENOMIC DNA]</scope>
    <source>
        <strain evidence="4">GRZ</strain>
    </source>
</reference>
<feature type="signal peptide" evidence="3">
    <location>
        <begin position="1"/>
        <end position="17"/>
    </location>
</feature>
<feature type="compositionally biased region" description="Gly residues" evidence="1">
    <location>
        <begin position="330"/>
        <end position="340"/>
    </location>
</feature>
<feature type="chain" id="PRO_5034582846" description="Mucin 12, cell surface associated" evidence="3">
    <location>
        <begin position="18"/>
        <end position="434"/>
    </location>
</feature>
<feature type="region of interest" description="Disordered" evidence="1">
    <location>
        <begin position="130"/>
        <end position="213"/>
    </location>
</feature>